<dbReference type="InterPro" id="IPR037107">
    <property type="entry name" value="Put_OMP_sf"/>
</dbReference>
<accession>A0ABS5I8X9</accession>
<keyword evidence="2" id="KW-1185">Reference proteome</keyword>
<reference evidence="1 2" key="1">
    <citation type="submission" date="2021-04" db="EMBL/GenBank/DDBJ databases">
        <title>Magnetospirillum sulfuroxidans sp. nov., a facultative chemolithoautotrophic sulfur-oxidizing alphaproteobacterium isolated from freshwater sediment and proposals for Paramagetospirillum gen. nov., and Magnetospirillaceae fam. nov.</title>
        <authorList>
            <person name="Koziaeva V."/>
            <person name="Geelhoed J.S."/>
            <person name="Sorokin D.Y."/>
            <person name="Grouzdev D.S."/>
        </authorList>
    </citation>
    <scope>NUCLEOTIDE SEQUENCE [LARGE SCALE GENOMIC DNA]</scope>
    <source>
        <strain evidence="1 2">J10</strain>
    </source>
</reference>
<name>A0ABS5I8X9_9PROT</name>
<dbReference type="EMBL" id="JAGTUF010000002">
    <property type="protein sequence ID" value="MBR9970867.1"/>
    <property type="molecule type" value="Genomic_DNA"/>
</dbReference>
<dbReference type="InterPro" id="IPR018707">
    <property type="entry name" value="LpxR"/>
</dbReference>
<comment type="caution">
    <text evidence="1">The sequence shown here is derived from an EMBL/GenBank/DDBJ whole genome shotgun (WGS) entry which is preliminary data.</text>
</comment>
<dbReference type="RefSeq" id="WP_211546382.1">
    <property type="nucleotide sequence ID" value="NZ_JAGTUF010000002.1"/>
</dbReference>
<organism evidence="1 2">
    <name type="scientific">Magnetospirillum sulfuroxidans</name>
    <dbReference type="NCBI Taxonomy" id="611300"/>
    <lineage>
        <taxon>Bacteria</taxon>
        <taxon>Pseudomonadati</taxon>
        <taxon>Pseudomonadota</taxon>
        <taxon>Alphaproteobacteria</taxon>
        <taxon>Rhodospirillales</taxon>
        <taxon>Rhodospirillaceae</taxon>
        <taxon>Magnetospirillum</taxon>
    </lineage>
</organism>
<evidence type="ECO:0000313" key="2">
    <source>
        <dbReference type="Proteomes" id="UP000680714"/>
    </source>
</evidence>
<gene>
    <name evidence="1" type="ORF">KEC16_03965</name>
</gene>
<dbReference type="Proteomes" id="UP000680714">
    <property type="component" value="Unassembled WGS sequence"/>
</dbReference>
<protein>
    <submittedName>
        <fullName evidence="1">Lipid A deacylase LpxR family protein</fullName>
    </submittedName>
</protein>
<sequence>MVNLAQAGDAYRFTLLEENDSLYADSDQHYTQGLRLSVLSPALARQDGWNDAFDLMAGLGPVFITGEAASARRISLFLGQSIFTPQDTARVDPDPDDRPYGGWLYAGVGLLQETDRHMLEQLELAVGVVGPAALGRQAQNDYHQFINIAEANGWGGGIQTEPGLMLSYERLWRVPLAGDGDNGVDIVPQLGATLGNVFTYAGGGALLRAGRNLRGDYGPARIRPGLTGTDYFDDDHLDGALGFYFFAGIQGRAVGRNIFLDGNSFRQSPRVDKNIFVGDVQAGVSLFWSNDFHMTVSAVRRSREFEGQNSPDVIGTATLGFSW</sequence>
<evidence type="ECO:0000313" key="1">
    <source>
        <dbReference type="EMBL" id="MBR9970867.1"/>
    </source>
</evidence>
<dbReference type="Pfam" id="PF09982">
    <property type="entry name" value="LpxR"/>
    <property type="match status" value="1"/>
</dbReference>
<dbReference type="Gene3D" id="2.40.128.140">
    <property type="entry name" value="Outer membrane protein"/>
    <property type="match status" value="1"/>
</dbReference>
<proteinExistence type="predicted"/>